<comment type="caution">
    <text evidence="1">The sequence shown here is derived from an EMBL/GenBank/DDBJ whole genome shotgun (WGS) entry which is preliminary data.</text>
</comment>
<reference evidence="1 2" key="1">
    <citation type="submission" date="2014-01" db="EMBL/GenBank/DDBJ databases">
        <authorList>
            <person name="Zelazny A."/>
            <person name="Olivier K."/>
            <person name="Sampaio E.P."/>
            <person name="Holland S.M."/>
            <person name="Tallon L.J."/>
            <person name="Sadzewicz L.K."/>
            <person name="Sengamalay N."/>
            <person name="Fraser C.M."/>
            <person name="Hine E."/>
            <person name="Shefchek K.A."/>
            <person name="Das S.P."/>
            <person name="Shallom S.J."/>
            <person name="Agrawal S."/>
            <person name="Tettelin H."/>
        </authorList>
    </citation>
    <scope>NUCLEOTIDE SEQUENCE [LARGE SCALE GENOMIC DNA]</scope>
    <source>
        <strain evidence="1 2">MAB_030201_1075</strain>
    </source>
</reference>
<evidence type="ECO:0000313" key="2">
    <source>
        <dbReference type="Proteomes" id="UP000019854"/>
    </source>
</evidence>
<dbReference type="Gene3D" id="3.30.2350.10">
    <property type="entry name" value="Pseudouridine synthase"/>
    <property type="match status" value="1"/>
</dbReference>
<protein>
    <submittedName>
        <fullName evidence="1">Putative pseudouridine synthase</fullName>
    </submittedName>
</protein>
<dbReference type="GO" id="GO:0009982">
    <property type="term" value="F:pseudouridine synthase activity"/>
    <property type="evidence" value="ECO:0007669"/>
    <property type="project" value="InterPro"/>
</dbReference>
<dbReference type="GO" id="GO:0000455">
    <property type="term" value="P:enzyme-directed rRNA pseudouridine synthesis"/>
    <property type="evidence" value="ECO:0007669"/>
    <property type="project" value="TreeGrafter"/>
</dbReference>
<dbReference type="Proteomes" id="UP000019854">
    <property type="component" value="Unassembled WGS sequence"/>
</dbReference>
<organism evidence="1 2">
    <name type="scientific">Mycobacteroides abscessus MAB_030201_1075</name>
    <dbReference type="NCBI Taxonomy" id="1335410"/>
    <lineage>
        <taxon>Bacteria</taxon>
        <taxon>Bacillati</taxon>
        <taxon>Actinomycetota</taxon>
        <taxon>Actinomycetes</taxon>
        <taxon>Mycobacteriales</taxon>
        <taxon>Mycobacteriaceae</taxon>
        <taxon>Mycobacteroides</taxon>
        <taxon>Mycobacteroides abscessus</taxon>
    </lineage>
</organism>
<gene>
    <name evidence="1" type="ORF">L829_4333</name>
</gene>
<dbReference type="PANTHER" id="PTHR21600:SF84">
    <property type="entry name" value="PSEUDOURIDINE SYNTHASE RSUA_RLUA-LIKE DOMAIN-CONTAINING PROTEIN"/>
    <property type="match status" value="1"/>
</dbReference>
<name>A0A829PU45_9MYCO</name>
<accession>A0A829PU45</accession>
<dbReference type="AlphaFoldDB" id="A0A829PU45"/>
<dbReference type="PANTHER" id="PTHR21600">
    <property type="entry name" value="MITOCHONDRIAL RNA PSEUDOURIDINE SYNTHASE"/>
    <property type="match status" value="1"/>
</dbReference>
<dbReference type="GO" id="GO:0140098">
    <property type="term" value="F:catalytic activity, acting on RNA"/>
    <property type="evidence" value="ECO:0007669"/>
    <property type="project" value="UniProtKB-ARBA"/>
</dbReference>
<dbReference type="EMBL" id="JAOX01000001">
    <property type="protein sequence ID" value="ETZ90747.1"/>
    <property type="molecule type" value="Genomic_DNA"/>
</dbReference>
<dbReference type="GO" id="GO:0003723">
    <property type="term" value="F:RNA binding"/>
    <property type="evidence" value="ECO:0007669"/>
    <property type="project" value="InterPro"/>
</dbReference>
<dbReference type="InterPro" id="IPR050188">
    <property type="entry name" value="RluA_PseudoU_synthase"/>
</dbReference>
<dbReference type="SUPFAM" id="SSF55120">
    <property type="entry name" value="Pseudouridine synthase"/>
    <property type="match status" value="1"/>
</dbReference>
<dbReference type="InterPro" id="IPR020103">
    <property type="entry name" value="PsdUridine_synth_cat_dom_sf"/>
</dbReference>
<evidence type="ECO:0000313" key="1">
    <source>
        <dbReference type="EMBL" id="ETZ90747.1"/>
    </source>
</evidence>
<proteinExistence type="predicted"/>
<sequence>MKIYEALAPVKPGLSLPLTVRSRIVKRRSILQAVEEPGPANAETRVELVDRHHAVGRYRLTPSTGQTHQLRVHMNSMGVPILNDPLYPDVVEVPPDDFTRPLQLLARTLAFRDPLNGKDVRYESGRALGQ</sequence>